<dbReference type="InterPro" id="IPR003730">
    <property type="entry name" value="Cu_polyphenol_OxRdtase"/>
</dbReference>
<keyword evidence="5" id="KW-0378">Hydrolase</keyword>
<dbReference type="GO" id="GO:0016787">
    <property type="term" value="F:hydrolase activity"/>
    <property type="evidence" value="ECO:0007669"/>
    <property type="project" value="UniProtKB-KW"/>
</dbReference>
<evidence type="ECO:0000256" key="2">
    <source>
        <dbReference type="ARBA" id="ARBA00007353"/>
    </source>
</evidence>
<comment type="similarity">
    <text evidence="2">Belongs to the purine nucleoside phosphorylase YfiH/LACC1 family.</text>
</comment>
<evidence type="ECO:0000256" key="9">
    <source>
        <dbReference type="ARBA" id="ARBA00049893"/>
    </source>
</evidence>
<protein>
    <submittedName>
        <fullName evidence="10">Laccase domain-containing protein</fullName>
    </submittedName>
</protein>
<keyword evidence="6" id="KW-0862">Zinc</keyword>
<keyword evidence="4" id="KW-0479">Metal-binding</keyword>
<dbReference type="Pfam" id="PF02578">
    <property type="entry name" value="Cu-oxidase_4"/>
    <property type="match status" value="1"/>
</dbReference>
<evidence type="ECO:0000313" key="10">
    <source>
        <dbReference type="EMBL" id="TMQ53734.1"/>
    </source>
</evidence>
<evidence type="ECO:0000256" key="6">
    <source>
        <dbReference type="ARBA" id="ARBA00022833"/>
    </source>
</evidence>
<dbReference type="InterPro" id="IPR038371">
    <property type="entry name" value="Cu_polyphenol_OxRdtase_sf"/>
</dbReference>
<dbReference type="CDD" id="cd16833">
    <property type="entry name" value="YfiH"/>
    <property type="match status" value="1"/>
</dbReference>
<dbReference type="SUPFAM" id="SSF64438">
    <property type="entry name" value="CNF1/YfiH-like putative cysteine hydrolases"/>
    <property type="match status" value="1"/>
</dbReference>
<proteinExistence type="inferred from homology"/>
<evidence type="ECO:0000256" key="4">
    <source>
        <dbReference type="ARBA" id="ARBA00022723"/>
    </source>
</evidence>
<name>A0A538SQS6_UNCEI</name>
<evidence type="ECO:0000256" key="8">
    <source>
        <dbReference type="ARBA" id="ARBA00048968"/>
    </source>
</evidence>
<gene>
    <name evidence="10" type="ORF">E6K72_08205</name>
</gene>
<dbReference type="Proteomes" id="UP000317716">
    <property type="component" value="Unassembled WGS sequence"/>
</dbReference>
<evidence type="ECO:0000256" key="3">
    <source>
        <dbReference type="ARBA" id="ARBA00022679"/>
    </source>
</evidence>
<sequence length="251" mass="25946">MWRLEADAAVPCWRPESPPDGVTLAFTTRRGGVSEGEFASLNLGGSSGDREAAVHENQRRTLAALGLAAGGLATAGLVHGAEVAAVDGPGHSRDCDALLTRAPGVVLTVTTADCLPLILTAPGTVAAAHCGWRGTAAGLPGRVLNAVCAAAGATPREVRAHIGPCIRPCCYEVGPEVAGRFPASVGHRTGDRHRLDLAAAARLQLLESGVPPEAIFDTAACTCCSPGWYFSHRRDGSRYGRHWALAAMSRG</sequence>
<accession>A0A538SQS6</accession>
<organism evidence="10 11">
    <name type="scientific">Eiseniibacteriota bacterium</name>
    <dbReference type="NCBI Taxonomy" id="2212470"/>
    <lineage>
        <taxon>Bacteria</taxon>
        <taxon>Candidatus Eiseniibacteriota</taxon>
    </lineage>
</organism>
<dbReference type="AlphaFoldDB" id="A0A538SQS6"/>
<evidence type="ECO:0000256" key="7">
    <source>
        <dbReference type="ARBA" id="ARBA00047989"/>
    </source>
</evidence>
<comment type="catalytic activity">
    <reaction evidence="9">
        <text>S-methyl-5'-thioadenosine + phosphate = 5-(methylsulfanyl)-alpha-D-ribose 1-phosphate + adenine</text>
        <dbReference type="Rhea" id="RHEA:11852"/>
        <dbReference type="ChEBI" id="CHEBI:16708"/>
        <dbReference type="ChEBI" id="CHEBI:17509"/>
        <dbReference type="ChEBI" id="CHEBI:43474"/>
        <dbReference type="ChEBI" id="CHEBI:58533"/>
        <dbReference type="EC" id="2.4.2.28"/>
    </reaction>
    <physiologicalReaction direction="left-to-right" evidence="9">
        <dbReference type="Rhea" id="RHEA:11853"/>
    </physiologicalReaction>
</comment>
<dbReference type="Gene3D" id="3.60.140.10">
    <property type="entry name" value="CNF1/YfiH-like putative cysteine hydrolases"/>
    <property type="match status" value="1"/>
</dbReference>
<dbReference type="PANTHER" id="PTHR30616:SF2">
    <property type="entry name" value="PURINE NUCLEOSIDE PHOSPHORYLASE LACC1"/>
    <property type="match status" value="1"/>
</dbReference>
<comment type="catalytic activity">
    <reaction evidence="7">
        <text>adenosine + H2O + H(+) = inosine + NH4(+)</text>
        <dbReference type="Rhea" id="RHEA:24408"/>
        <dbReference type="ChEBI" id="CHEBI:15377"/>
        <dbReference type="ChEBI" id="CHEBI:15378"/>
        <dbReference type="ChEBI" id="CHEBI:16335"/>
        <dbReference type="ChEBI" id="CHEBI:17596"/>
        <dbReference type="ChEBI" id="CHEBI:28938"/>
        <dbReference type="EC" id="3.5.4.4"/>
    </reaction>
    <physiologicalReaction direction="left-to-right" evidence="7">
        <dbReference type="Rhea" id="RHEA:24409"/>
    </physiologicalReaction>
</comment>
<dbReference type="GO" id="GO:0017061">
    <property type="term" value="F:S-methyl-5-thioadenosine phosphorylase activity"/>
    <property type="evidence" value="ECO:0007669"/>
    <property type="project" value="UniProtKB-EC"/>
</dbReference>
<reference evidence="10 11" key="1">
    <citation type="journal article" date="2019" name="Nat. Microbiol.">
        <title>Mediterranean grassland soil C-N compound turnover is dependent on rainfall and depth, and is mediated by genomically divergent microorganisms.</title>
        <authorList>
            <person name="Diamond S."/>
            <person name="Andeer P.F."/>
            <person name="Li Z."/>
            <person name="Crits-Christoph A."/>
            <person name="Burstein D."/>
            <person name="Anantharaman K."/>
            <person name="Lane K.R."/>
            <person name="Thomas B.C."/>
            <person name="Pan C."/>
            <person name="Northen T.R."/>
            <person name="Banfield J.F."/>
        </authorList>
    </citation>
    <scope>NUCLEOTIDE SEQUENCE [LARGE SCALE GENOMIC DNA]</scope>
    <source>
        <strain evidence="10">WS_2</strain>
    </source>
</reference>
<comment type="catalytic activity">
    <reaction evidence="8">
        <text>adenosine + phosphate = alpha-D-ribose 1-phosphate + adenine</text>
        <dbReference type="Rhea" id="RHEA:27642"/>
        <dbReference type="ChEBI" id="CHEBI:16335"/>
        <dbReference type="ChEBI" id="CHEBI:16708"/>
        <dbReference type="ChEBI" id="CHEBI:43474"/>
        <dbReference type="ChEBI" id="CHEBI:57720"/>
        <dbReference type="EC" id="2.4.2.1"/>
    </reaction>
    <physiologicalReaction direction="left-to-right" evidence="8">
        <dbReference type="Rhea" id="RHEA:27643"/>
    </physiologicalReaction>
</comment>
<comment type="catalytic activity">
    <reaction evidence="1">
        <text>inosine + phosphate = alpha-D-ribose 1-phosphate + hypoxanthine</text>
        <dbReference type="Rhea" id="RHEA:27646"/>
        <dbReference type="ChEBI" id="CHEBI:17368"/>
        <dbReference type="ChEBI" id="CHEBI:17596"/>
        <dbReference type="ChEBI" id="CHEBI:43474"/>
        <dbReference type="ChEBI" id="CHEBI:57720"/>
        <dbReference type="EC" id="2.4.2.1"/>
    </reaction>
    <physiologicalReaction direction="left-to-right" evidence="1">
        <dbReference type="Rhea" id="RHEA:27647"/>
    </physiologicalReaction>
</comment>
<dbReference type="InterPro" id="IPR011324">
    <property type="entry name" value="Cytotoxic_necrot_fac-like_cat"/>
</dbReference>
<comment type="caution">
    <text evidence="10">The sequence shown here is derived from an EMBL/GenBank/DDBJ whole genome shotgun (WGS) entry which is preliminary data.</text>
</comment>
<keyword evidence="3" id="KW-0808">Transferase</keyword>
<dbReference type="EMBL" id="VBOS01000291">
    <property type="protein sequence ID" value="TMQ53734.1"/>
    <property type="molecule type" value="Genomic_DNA"/>
</dbReference>
<dbReference type="PANTHER" id="PTHR30616">
    <property type="entry name" value="UNCHARACTERIZED PROTEIN YFIH"/>
    <property type="match status" value="1"/>
</dbReference>
<evidence type="ECO:0000313" key="11">
    <source>
        <dbReference type="Proteomes" id="UP000317716"/>
    </source>
</evidence>
<evidence type="ECO:0000256" key="1">
    <source>
        <dbReference type="ARBA" id="ARBA00000553"/>
    </source>
</evidence>
<evidence type="ECO:0000256" key="5">
    <source>
        <dbReference type="ARBA" id="ARBA00022801"/>
    </source>
</evidence>
<dbReference type="GO" id="GO:0005507">
    <property type="term" value="F:copper ion binding"/>
    <property type="evidence" value="ECO:0007669"/>
    <property type="project" value="TreeGrafter"/>
</dbReference>